<sequence length="44" mass="4949">MRRTTKPFAVTGGVACFGLRLSRIFWTAAVAWSSSRDDEWLLTS</sequence>
<protein>
    <submittedName>
        <fullName evidence="1">Uncharacterized protein</fullName>
    </submittedName>
</protein>
<dbReference type="Proteomes" id="UP000000488">
    <property type="component" value="Chromosome"/>
</dbReference>
<dbReference type="AlphaFoldDB" id="F8CRH8"/>
<gene>
    <name evidence="1" type="ordered locus">LILAB_18105</name>
</gene>
<reference evidence="1 2" key="1">
    <citation type="journal article" date="2011" name="J. Bacteriol.">
        <title>Genome sequence of the halotolerant marine bacterium Myxococcus fulvus HW-1.</title>
        <authorList>
            <person name="Li Z.F."/>
            <person name="Li X."/>
            <person name="Liu H."/>
            <person name="Liu X."/>
            <person name="Han K."/>
            <person name="Wu Z.H."/>
            <person name="Hu W."/>
            <person name="Li F.F."/>
            <person name="Li Y.Z."/>
        </authorList>
    </citation>
    <scope>NUCLEOTIDE SEQUENCE [LARGE SCALE GENOMIC DNA]</scope>
    <source>
        <strain evidence="2">ATCC BAA-855 / HW-1</strain>
    </source>
</reference>
<proteinExistence type="predicted"/>
<organism evidence="1 2">
    <name type="scientific">Myxococcus fulvus (strain ATCC BAA-855 / HW-1)</name>
    <dbReference type="NCBI Taxonomy" id="483219"/>
    <lineage>
        <taxon>Bacteria</taxon>
        <taxon>Pseudomonadati</taxon>
        <taxon>Myxococcota</taxon>
        <taxon>Myxococcia</taxon>
        <taxon>Myxococcales</taxon>
        <taxon>Cystobacterineae</taxon>
        <taxon>Myxococcaceae</taxon>
        <taxon>Myxococcus</taxon>
    </lineage>
</organism>
<evidence type="ECO:0000313" key="2">
    <source>
        <dbReference type="Proteomes" id="UP000000488"/>
    </source>
</evidence>
<dbReference type="KEGG" id="mfu:LILAB_18105"/>
<evidence type="ECO:0000313" key="1">
    <source>
        <dbReference type="EMBL" id="AEI65523.1"/>
    </source>
</evidence>
<accession>F8CRH8</accession>
<name>F8CRH8_MYXFH</name>
<dbReference type="HOGENOM" id="CLU_3218974_0_0_7"/>
<dbReference type="EMBL" id="CP002830">
    <property type="protein sequence ID" value="AEI65523.1"/>
    <property type="molecule type" value="Genomic_DNA"/>
</dbReference>